<feature type="domain" description="Chorismate-utilising enzyme C-terminal" evidence="9">
    <location>
        <begin position="243"/>
        <end position="496"/>
    </location>
</feature>
<gene>
    <name evidence="11" type="ORF">UFOPK3564_00676</name>
</gene>
<comment type="cofactor">
    <cofactor evidence="1">
        <name>Mg(2+)</name>
        <dbReference type="ChEBI" id="CHEBI:18420"/>
    </cofactor>
</comment>
<evidence type="ECO:0000259" key="10">
    <source>
        <dbReference type="Pfam" id="PF04715"/>
    </source>
</evidence>
<comment type="catalytic activity">
    <reaction evidence="8">
        <text>chorismate + L-glutamine = anthranilate + pyruvate + L-glutamate + H(+)</text>
        <dbReference type="Rhea" id="RHEA:21732"/>
        <dbReference type="ChEBI" id="CHEBI:15361"/>
        <dbReference type="ChEBI" id="CHEBI:15378"/>
        <dbReference type="ChEBI" id="CHEBI:16567"/>
        <dbReference type="ChEBI" id="CHEBI:29748"/>
        <dbReference type="ChEBI" id="CHEBI:29985"/>
        <dbReference type="ChEBI" id="CHEBI:58359"/>
        <dbReference type="EC" id="4.1.3.27"/>
    </reaction>
</comment>
<evidence type="ECO:0000256" key="5">
    <source>
        <dbReference type="ARBA" id="ARBA00022842"/>
    </source>
</evidence>
<evidence type="ECO:0000256" key="2">
    <source>
        <dbReference type="ARBA" id="ARBA00011575"/>
    </source>
</evidence>
<dbReference type="Gene3D" id="3.60.120.10">
    <property type="entry name" value="Anthranilate synthase"/>
    <property type="match status" value="1"/>
</dbReference>
<dbReference type="SUPFAM" id="SSF56322">
    <property type="entry name" value="ADC synthase"/>
    <property type="match status" value="1"/>
</dbReference>
<evidence type="ECO:0000256" key="7">
    <source>
        <dbReference type="ARBA" id="ARBA00025634"/>
    </source>
</evidence>
<keyword evidence="5" id="KW-0460">Magnesium</keyword>
<dbReference type="Pfam" id="PF00425">
    <property type="entry name" value="Chorismate_bind"/>
    <property type="match status" value="1"/>
</dbReference>
<evidence type="ECO:0000259" key="9">
    <source>
        <dbReference type="Pfam" id="PF00425"/>
    </source>
</evidence>
<dbReference type="Pfam" id="PF04715">
    <property type="entry name" value="Anth_synt_I_N"/>
    <property type="match status" value="1"/>
</dbReference>
<comment type="function">
    <text evidence="7">Part of a heterotetrameric complex that catalyzes the two-step biosynthesis of anthranilate, an intermediate in the biosynthesis of L-tryptophan. In the first step, the glutamine-binding beta subunit (TrpG) of anthranilate synthase (AS) provides the glutamine amidotransferase activity which generates ammonia as a substrate that, along with chorismate, is used in the second step, catalyzed by the large alpha subunit of AS (TrpE) to produce anthranilate. In the absence of TrpG, TrpE can synthesize anthranilate directly from chorismate and high concentrations of ammonia.</text>
</comment>
<reference evidence="11" key="1">
    <citation type="submission" date="2020-05" db="EMBL/GenBank/DDBJ databases">
        <authorList>
            <person name="Chiriac C."/>
            <person name="Salcher M."/>
            <person name="Ghai R."/>
            <person name="Kavagutti S V."/>
        </authorList>
    </citation>
    <scope>NUCLEOTIDE SEQUENCE</scope>
</reference>
<keyword evidence="4" id="KW-0479">Metal-binding</keyword>
<protein>
    <recommendedName>
        <fullName evidence="3">Anthranilate synthase component 1</fullName>
    </recommendedName>
</protein>
<dbReference type="InterPro" id="IPR015890">
    <property type="entry name" value="Chorismate_C"/>
</dbReference>
<dbReference type="PANTHER" id="PTHR11236:SF48">
    <property type="entry name" value="ISOCHORISMATE SYNTHASE MENF"/>
    <property type="match status" value="1"/>
</dbReference>
<dbReference type="AlphaFoldDB" id="A0A6J7G2X6"/>
<dbReference type="GO" id="GO:0000162">
    <property type="term" value="P:L-tryptophan biosynthetic process"/>
    <property type="evidence" value="ECO:0007669"/>
    <property type="project" value="TreeGrafter"/>
</dbReference>
<keyword evidence="6" id="KW-0456">Lyase</keyword>
<evidence type="ECO:0000256" key="8">
    <source>
        <dbReference type="ARBA" id="ARBA00047683"/>
    </source>
</evidence>
<feature type="domain" description="Anthranilate synthase component I N-terminal" evidence="10">
    <location>
        <begin position="47"/>
        <end position="172"/>
    </location>
</feature>
<dbReference type="InterPro" id="IPR019999">
    <property type="entry name" value="Anth_synth_I-like"/>
</dbReference>
<dbReference type="PRINTS" id="PR00095">
    <property type="entry name" value="ANTSNTHASEI"/>
</dbReference>
<evidence type="ECO:0000256" key="1">
    <source>
        <dbReference type="ARBA" id="ARBA00001946"/>
    </source>
</evidence>
<evidence type="ECO:0000313" key="11">
    <source>
        <dbReference type="EMBL" id="CAB4902702.1"/>
    </source>
</evidence>
<dbReference type="EMBL" id="CAFBMK010000025">
    <property type="protein sequence ID" value="CAB4902702.1"/>
    <property type="molecule type" value="Genomic_DNA"/>
</dbReference>
<sequence>MPAAPDLAASLARAEALGLRLRPTFDEALALAADHDVVPVLAQTIDDVETPVSAYLKLRAAHPGEPSFLLESAEQGRVGRYSFLGVRPARTIEWSLGDPGDPYAIARDAIGRRRVAEVEGLPPFVGGAVGVFAYDLVRTVEPLGEPNEDVLGTPDLALQVTDAMVVFDGLLHTITALAPLHTGADDAPVGGDRAPEDELARRYVAAADRIVELREALLRPTPAGRDASAGPRDAPEWVSNHSREAFEAMVARIIEYVRAGDAFQVVPSQRWSAELGIDPFSVYRGLRVVNPSPYMYHLDFGGWQVVGASPEPLVTVRGDRISMRPIAGTRPRGATPAEDAEMAAGMLADEKERAEHVMLVDLSRNDLGRVCEYGTVEVDELMVVETYSHVLHIVSAVSGTLRPEVAATDALRSVLPAGTLSGAPKVRAMQIIDELEPVKRGGYGGAVGYLAWSGDLDSCIHIRTAVFKDGTAHVQAGGGTVADALPAYEYEESVNKSRAIRRAVEVALQQPEWS</sequence>
<organism evidence="11">
    <name type="scientific">freshwater metagenome</name>
    <dbReference type="NCBI Taxonomy" id="449393"/>
    <lineage>
        <taxon>unclassified sequences</taxon>
        <taxon>metagenomes</taxon>
        <taxon>ecological metagenomes</taxon>
    </lineage>
</organism>
<dbReference type="GO" id="GO:0046872">
    <property type="term" value="F:metal ion binding"/>
    <property type="evidence" value="ECO:0007669"/>
    <property type="project" value="UniProtKB-KW"/>
</dbReference>
<dbReference type="GO" id="GO:0004049">
    <property type="term" value="F:anthranilate synthase activity"/>
    <property type="evidence" value="ECO:0007669"/>
    <property type="project" value="UniProtKB-EC"/>
</dbReference>
<dbReference type="InterPro" id="IPR005801">
    <property type="entry name" value="ADC_synthase"/>
</dbReference>
<evidence type="ECO:0000256" key="4">
    <source>
        <dbReference type="ARBA" id="ARBA00022723"/>
    </source>
</evidence>
<accession>A0A6J7G2X6</accession>
<name>A0A6J7G2X6_9ZZZZ</name>
<comment type="subunit">
    <text evidence="2">Heterotetramer consisting of two non-identical subunits: a beta subunit (TrpG) and a large alpha subunit (TrpE).</text>
</comment>
<dbReference type="PANTHER" id="PTHR11236">
    <property type="entry name" value="AMINOBENZOATE/ANTHRANILATE SYNTHASE"/>
    <property type="match status" value="1"/>
</dbReference>
<evidence type="ECO:0000256" key="3">
    <source>
        <dbReference type="ARBA" id="ARBA00020653"/>
    </source>
</evidence>
<dbReference type="InterPro" id="IPR006805">
    <property type="entry name" value="Anth_synth_I_N"/>
</dbReference>
<evidence type="ECO:0000256" key="6">
    <source>
        <dbReference type="ARBA" id="ARBA00023239"/>
    </source>
</evidence>
<proteinExistence type="predicted"/>